<dbReference type="InterPro" id="IPR015646">
    <property type="entry name" value="NFAT5_RHD_DNA-bd"/>
</dbReference>
<evidence type="ECO:0000256" key="4">
    <source>
        <dbReference type="ARBA" id="ARBA00022454"/>
    </source>
</evidence>
<dbReference type="Proteomes" id="UP001488805">
    <property type="component" value="Unassembled WGS sequence"/>
</dbReference>
<dbReference type="InterPro" id="IPR008967">
    <property type="entry name" value="p53-like_TF_DNA-bd_sf"/>
</dbReference>
<dbReference type="PANTHER" id="PTHR12533:SF10">
    <property type="entry name" value="NUCLEAR FACTOR OF ACTIVATED T-CELLS 5"/>
    <property type="match status" value="1"/>
</dbReference>
<dbReference type="PRINTS" id="PR01789">
    <property type="entry name" value="NUCFACTORATC"/>
</dbReference>
<dbReference type="InterPro" id="IPR011539">
    <property type="entry name" value="RHD_DNA_bind_dom"/>
</dbReference>
<dbReference type="InterPro" id="IPR008366">
    <property type="entry name" value="NFAT"/>
</dbReference>
<proteinExistence type="predicted"/>
<dbReference type="InterPro" id="IPR013783">
    <property type="entry name" value="Ig-like_fold"/>
</dbReference>
<dbReference type="SUPFAM" id="SSF81296">
    <property type="entry name" value="E set domains"/>
    <property type="match status" value="1"/>
</dbReference>
<dbReference type="SUPFAM" id="SSF49417">
    <property type="entry name" value="p53-like transcription factors"/>
    <property type="match status" value="1"/>
</dbReference>
<keyword evidence="6" id="KW-1017">Isopeptide bond</keyword>
<keyword evidence="11" id="KW-0007">Acetylation</keyword>
<keyword evidence="21" id="KW-0175">Coiled coil</keyword>
<feature type="domain" description="RHD" evidence="23">
    <location>
        <begin position="297"/>
        <end position="466"/>
    </location>
</feature>
<dbReference type="InterPro" id="IPR014756">
    <property type="entry name" value="Ig_E-set"/>
</dbReference>
<comment type="subunit">
    <text evidence="18">Homodimer when bound to DNA, completely encircles its DNA target. Interacts with CIDEC; this interaction is direct and retains NFAT5 in the cytoplasm. Does not bind with Fos and Jun transcription factors. Interacts with DDX5 and DDX17; this interaction leads to DDX5/DDX17 recruitment to LNC2 and S100A4 promoters and NFAT5-mediated DDX5/DDX17-enhanced transactivation.</text>
</comment>
<dbReference type="Pfam" id="PF00554">
    <property type="entry name" value="RHD_DNA_bind"/>
    <property type="match status" value="1"/>
</dbReference>
<evidence type="ECO:0000256" key="18">
    <source>
        <dbReference type="ARBA" id="ARBA00065799"/>
    </source>
</evidence>
<keyword evidence="5" id="KW-0963">Cytoplasm</keyword>
<dbReference type="GO" id="GO:0005634">
    <property type="term" value="C:nucleus"/>
    <property type="evidence" value="ECO:0007669"/>
    <property type="project" value="UniProtKB-SubCell"/>
</dbReference>
<keyword evidence="13" id="KW-0238">DNA-binding</keyword>
<dbReference type="GO" id="GO:0033173">
    <property type="term" value="P:calcineurin-NFAT signaling cascade"/>
    <property type="evidence" value="ECO:0007669"/>
    <property type="project" value="TreeGrafter"/>
</dbReference>
<dbReference type="InterPro" id="IPR002909">
    <property type="entry name" value="IPT_dom"/>
</dbReference>
<dbReference type="InterPro" id="IPR037059">
    <property type="entry name" value="RHD_DNA_bind_dom_sf"/>
</dbReference>
<feature type="compositionally biased region" description="Polar residues" evidence="22">
    <location>
        <begin position="182"/>
        <end position="218"/>
    </location>
</feature>
<dbReference type="AlphaFoldDB" id="A0AAW1GCE6"/>
<dbReference type="FunFam" id="2.60.40.10:FF:000174">
    <property type="entry name" value="Nuclear factor of activated T-cells 5, tonicity-responsive"/>
    <property type="match status" value="1"/>
</dbReference>
<protein>
    <recommendedName>
        <fullName evidence="19">Nuclear factor of activated T-cells 5</fullName>
    </recommendedName>
    <alternativeName>
        <fullName evidence="20">T-cell transcription factor NFAT5</fullName>
    </alternativeName>
</protein>
<feature type="compositionally biased region" description="Polar residues" evidence="22">
    <location>
        <begin position="148"/>
        <end position="162"/>
    </location>
</feature>
<keyword evidence="12" id="KW-0805">Transcription regulation</keyword>
<keyword evidence="4" id="KW-0158">Chromosome</keyword>
<comment type="caution">
    <text evidence="24">The sequence shown here is derived from an EMBL/GenBank/DDBJ whole genome shotgun (WGS) entry which is preliminary data.</text>
</comment>
<keyword evidence="9" id="KW-0013">ADP-ribosylation</keyword>
<evidence type="ECO:0000256" key="21">
    <source>
        <dbReference type="SAM" id="Coils"/>
    </source>
</evidence>
<evidence type="ECO:0000256" key="16">
    <source>
        <dbReference type="ARBA" id="ARBA00023242"/>
    </source>
</evidence>
<evidence type="ECO:0000256" key="6">
    <source>
        <dbReference type="ARBA" id="ARBA00022499"/>
    </source>
</evidence>
<feature type="compositionally biased region" description="Gly residues" evidence="22">
    <location>
        <begin position="124"/>
        <end position="136"/>
    </location>
</feature>
<evidence type="ECO:0000256" key="2">
    <source>
        <dbReference type="ARBA" id="ARBA00004286"/>
    </source>
</evidence>
<dbReference type="FunFam" id="2.60.40.340:FF:000002">
    <property type="entry name" value="Nuclear factor of activated T-cells 5, tonicity-responsive"/>
    <property type="match status" value="1"/>
</dbReference>
<dbReference type="GO" id="GO:0005737">
    <property type="term" value="C:cytoplasm"/>
    <property type="evidence" value="ECO:0007669"/>
    <property type="project" value="UniProtKB-SubCell"/>
</dbReference>
<dbReference type="GO" id="GO:0005694">
    <property type="term" value="C:chromosome"/>
    <property type="evidence" value="ECO:0007669"/>
    <property type="project" value="UniProtKB-SubCell"/>
</dbReference>
<accession>A0AAW1GCE6</accession>
<feature type="region of interest" description="Disordered" evidence="22">
    <location>
        <begin position="38"/>
        <end position="307"/>
    </location>
</feature>
<evidence type="ECO:0000256" key="15">
    <source>
        <dbReference type="ARBA" id="ARBA00023163"/>
    </source>
</evidence>
<evidence type="ECO:0000256" key="8">
    <source>
        <dbReference type="ARBA" id="ARBA00022763"/>
    </source>
</evidence>
<evidence type="ECO:0000259" key="23">
    <source>
        <dbReference type="PROSITE" id="PS50254"/>
    </source>
</evidence>
<feature type="region of interest" description="Disordered" evidence="22">
    <location>
        <begin position="973"/>
        <end position="1066"/>
    </location>
</feature>
<comment type="function">
    <text evidence="17">Transcription factor involved, among others, in the transcriptional regulation of osmoprotective and inflammatory genes. Binds the DNA consensus sequence 5'-[ACT][AG]TGGAAA[CAT]A[TA][ATC][CA][ATG][GT][GAC][CG][CT]-3'. Mediates the transcriptional response to hypertonicity. Positively regulates the transcription of LCN2 and S100A4 genes; optimal transactivation of these genes requires the presence of DDX5/DDX17. Also involved in the DNA damage response by preventing formation of R-loops; R-loops are composed of a DNA:RNA hybrid and the associated non-template single-stranded DNA.</text>
</comment>
<feature type="compositionally biased region" description="Low complexity" evidence="22">
    <location>
        <begin position="83"/>
        <end position="97"/>
    </location>
</feature>
<dbReference type="PANTHER" id="PTHR12533">
    <property type="entry name" value="NFAT"/>
    <property type="match status" value="1"/>
</dbReference>
<dbReference type="Pfam" id="PF16179">
    <property type="entry name" value="RHD_dimer"/>
    <property type="match status" value="1"/>
</dbReference>
<evidence type="ECO:0000256" key="13">
    <source>
        <dbReference type="ARBA" id="ARBA00023125"/>
    </source>
</evidence>
<keyword evidence="10" id="KW-0832">Ubl conjugation</keyword>
<evidence type="ECO:0000256" key="7">
    <source>
        <dbReference type="ARBA" id="ARBA00022553"/>
    </source>
</evidence>
<organism evidence="24 25">
    <name type="scientific">Zoarces viviparus</name>
    <name type="common">Viviparous eelpout</name>
    <name type="synonym">Blennius viviparus</name>
    <dbReference type="NCBI Taxonomy" id="48416"/>
    <lineage>
        <taxon>Eukaryota</taxon>
        <taxon>Metazoa</taxon>
        <taxon>Chordata</taxon>
        <taxon>Craniata</taxon>
        <taxon>Vertebrata</taxon>
        <taxon>Euteleostomi</taxon>
        <taxon>Actinopterygii</taxon>
        <taxon>Neopterygii</taxon>
        <taxon>Teleostei</taxon>
        <taxon>Neoteleostei</taxon>
        <taxon>Acanthomorphata</taxon>
        <taxon>Eupercaria</taxon>
        <taxon>Perciformes</taxon>
        <taxon>Cottioidei</taxon>
        <taxon>Zoarcales</taxon>
        <taxon>Zoarcidae</taxon>
        <taxon>Zoarcinae</taxon>
        <taxon>Zoarces</taxon>
    </lineage>
</organism>
<evidence type="ECO:0000256" key="12">
    <source>
        <dbReference type="ARBA" id="ARBA00023015"/>
    </source>
</evidence>
<gene>
    <name evidence="24" type="ORF">VZT92_000605</name>
</gene>
<evidence type="ECO:0000256" key="1">
    <source>
        <dbReference type="ARBA" id="ARBA00004123"/>
    </source>
</evidence>
<dbReference type="GO" id="GO:0007399">
    <property type="term" value="P:nervous system development"/>
    <property type="evidence" value="ECO:0007669"/>
    <property type="project" value="UniProtKB-ARBA"/>
</dbReference>
<keyword evidence="7" id="KW-0597">Phosphoprotein</keyword>
<evidence type="ECO:0000313" key="24">
    <source>
        <dbReference type="EMBL" id="KAK9542771.1"/>
    </source>
</evidence>
<feature type="compositionally biased region" description="Low complexity" evidence="22">
    <location>
        <begin position="62"/>
        <end position="72"/>
    </location>
</feature>
<feature type="coiled-coil region" evidence="21">
    <location>
        <begin position="756"/>
        <end position="797"/>
    </location>
</feature>
<evidence type="ECO:0000256" key="14">
    <source>
        <dbReference type="ARBA" id="ARBA00023159"/>
    </source>
</evidence>
<evidence type="ECO:0000256" key="3">
    <source>
        <dbReference type="ARBA" id="ARBA00004496"/>
    </source>
</evidence>
<evidence type="ECO:0000256" key="17">
    <source>
        <dbReference type="ARBA" id="ARBA00055141"/>
    </source>
</evidence>
<keyword evidence="15" id="KW-0804">Transcription</keyword>
<dbReference type="InterPro" id="IPR032397">
    <property type="entry name" value="RHD_dimer"/>
</dbReference>
<dbReference type="CDD" id="cd07882">
    <property type="entry name" value="RHD-n_TonEBP"/>
    <property type="match status" value="1"/>
</dbReference>
<name>A0AAW1GCE6_ZOAVI</name>
<dbReference type="Gene3D" id="2.60.40.340">
    <property type="entry name" value="Rel homology domain (RHD), DNA-binding domain"/>
    <property type="match status" value="1"/>
</dbReference>
<sequence length="1275" mass="137837">MPSDFISFFSGDLDLNYPRSFYSKESVYDLLPIELQLPSSTQQSPKVMSQKSGGEAGPPPSAALASDAMSSSMTTEGPRSAFSGSSSPTMYSSASASDQNPVHGGIVDPEDARSSRVVPEVVGAEGGNGNGSGGGNCRSSGELGATRGVTSQEGQPHHQMTPSKRRTVLNISPPPQDLLDESQMSCQNETSQDSEQSSSMWMEDSLSNFSVISSASYNDDTEVPRKSRKRTPRQRPGPKSAGRGEASMDVFDADSAKGPHFVLSQLGPDNKTGSKGSSSNDPQTTSQKGGTLSTQYPQKSEGKEVKILVQPETQHRARYLTEGSRGSVKDRTQQGFPTVKLEGVNEPVVLQVFVGNDAGRVKPHGFYQACRVTGRNTTACKELDVDGTTVIEVSLEPSTNMTLAVDCVGILKLRNADVEARIGVAGSKRKSTRARLVFRVNIPRPDGSVLMLQTPSSPILCTQPAGVPEILKKSLHSCSVRGGEEVFIIGKNFLKDTKVIFQENVSDDNSWKAEAEIDMELFHQNHVIVKVPPYQNQAITSSVCVGIYVVTNAGRSHDVQPFTYTPDSAKNDVPVKREPPSPVKTCSFDEQVKGLDGALMPSMLPLVKREDVTPMDVTSNLQSSGVFKQTGDLCPAQQNPAGEPDQAQAPVFPNTEPLGTIQKQDIAATSSFSVPADSLLQQGSQQFLLEPREGLGQERPVSGSAAVGRLCGEPAPQQQQLPLFPPDEVAQLEEAVRQLKAKGFCNLPLQSDNSMAKQQQQQHIQHQQQIQKQQIQQQQIQQQQLQQQQVLENLQQQLFQSQIQMQCGMFQDAPQAKNAEQQGPSQGVVPNQGTLFQQAQQQQQAALFQQASNLLSIQTSFLQQTPSHPSPPMFHNPSSLAETQDSQGTLFQKASQEQVQAALFQNTMTVLQSPDQQPSTPGLFLPQTSLSSQLTTSTQQQQQQQLAFLSALQTPAPKPQSVFQAQTQLPPIQQRSPMEQQPPSQPPPHTQPAQQSSLFQNISPHPSANTLSPGQQQQQQQTGLLFCNNPLSPPDQASSLLFSSQGQMPPLTSSSLVSQEPPNPSLLFSQASMVTVNQQDRSEPMALGNPTDPRQQVIFQEQQPMQLGSSSNSRQEQPVGLFMPQSNMASLQGGLATQELAQSAMFASQNGVANLQTTTSSPVQQPGTLFQTAVSGSINEPSQPQQPGLFLFGIQNDCDQLMNTPGNTLSDQIIAISQSGQNQRESDAHIQSLLSQSLSQSGPVQNSMTASQNMEKMDDLMVSLHESGSNLARSY</sequence>
<dbReference type="GO" id="GO:0006974">
    <property type="term" value="P:DNA damage response"/>
    <property type="evidence" value="ECO:0007669"/>
    <property type="project" value="UniProtKB-KW"/>
</dbReference>
<feature type="compositionally biased region" description="Low complexity" evidence="22">
    <location>
        <begin position="973"/>
        <end position="982"/>
    </location>
</feature>
<dbReference type="SMART" id="SM00429">
    <property type="entry name" value="IPT"/>
    <property type="match status" value="1"/>
</dbReference>
<reference evidence="24 25" key="1">
    <citation type="journal article" date="2024" name="Genome Biol. Evol.">
        <title>Chromosome-level genome assembly of the viviparous eelpout Zoarces viviparus.</title>
        <authorList>
            <person name="Fuhrmann N."/>
            <person name="Brasseur M.V."/>
            <person name="Bakowski C.E."/>
            <person name="Podsiadlowski L."/>
            <person name="Prost S."/>
            <person name="Krehenwinkel H."/>
            <person name="Mayer C."/>
        </authorList>
    </citation>
    <scope>NUCLEOTIDE SEQUENCE [LARGE SCALE GENOMIC DNA]</scope>
    <source>
        <strain evidence="24">NO-MEL_2022_Ind0_liver</strain>
    </source>
</reference>
<evidence type="ECO:0000256" key="10">
    <source>
        <dbReference type="ARBA" id="ARBA00022843"/>
    </source>
</evidence>
<feature type="compositionally biased region" description="Polar residues" evidence="22">
    <location>
        <begin position="1035"/>
        <end position="1066"/>
    </location>
</feature>
<evidence type="ECO:0000313" key="25">
    <source>
        <dbReference type="Proteomes" id="UP001488805"/>
    </source>
</evidence>
<feature type="compositionally biased region" description="Polar residues" evidence="22">
    <location>
        <begin position="38"/>
        <end position="51"/>
    </location>
</feature>
<evidence type="ECO:0000256" key="19">
    <source>
        <dbReference type="ARBA" id="ARBA00072227"/>
    </source>
</evidence>
<evidence type="ECO:0000256" key="20">
    <source>
        <dbReference type="ARBA" id="ARBA00080722"/>
    </source>
</evidence>
<feature type="compositionally biased region" description="Basic and acidic residues" evidence="22">
    <location>
        <begin position="569"/>
        <end position="579"/>
    </location>
</feature>
<evidence type="ECO:0000256" key="11">
    <source>
        <dbReference type="ARBA" id="ARBA00022990"/>
    </source>
</evidence>
<evidence type="ECO:0000256" key="9">
    <source>
        <dbReference type="ARBA" id="ARBA00022765"/>
    </source>
</evidence>
<feature type="region of interest" description="Disordered" evidence="22">
    <location>
        <begin position="862"/>
        <end position="893"/>
    </location>
</feature>
<evidence type="ECO:0000256" key="22">
    <source>
        <dbReference type="SAM" id="MobiDB-lite"/>
    </source>
</evidence>
<comment type="subcellular location">
    <subcellularLocation>
        <location evidence="2">Chromosome</location>
    </subcellularLocation>
    <subcellularLocation>
        <location evidence="3">Cytoplasm</location>
    </subcellularLocation>
    <subcellularLocation>
        <location evidence="1">Nucleus</location>
    </subcellularLocation>
</comment>
<keyword evidence="16" id="KW-0539">Nucleus</keyword>
<feature type="compositionally biased region" description="Polar residues" evidence="22">
    <location>
        <begin position="998"/>
        <end position="1014"/>
    </location>
</feature>
<evidence type="ECO:0000256" key="5">
    <source>
        <dbReference type="ARBA" id="ARBA00022490"/>
    </source>
</evidence>
<feature type="region of interest" description="Disordered" evidence="22">
    <location>
        <begin position="561"/>
        <end position="583"/>
    </location>
</feature>
<dbReference type="Gene3D" id="2.60.40.10">
    <property type="entry name" value="Immunoglobulins"/>
    <property type="match status" value="1"/>
</dbReference>
<keyword evidence="8" id="KW-0227">DNA damage</keyword>
<dbReference type="GO" id="GO:1902531">
    <property type="term" value="P:regulation of intracellular signal transduction"/>
    <property type="evidence" value="ECO:0007669"/>
    <property type="project" value="UniProtKB-ARBA"/>
</dbReference>
<dbReference type="GO" id="GO:0000978">
    <property type="term" value="F:RNA polymerase II cis-regulatory region sequence-specific DNA binding"/>
    <property type="evidence" value="ECO:0007669"/>
    <property type="project" value="InterPro"/>
</dbReference>
<keyword evidence="25" id="KW-1185">Reference proteome</keyword>
<dbReference type="GO" id="GO:0045944">
    <property type="term" value="P:positive regulation of transcription by RNA polymerase II"/>
    <property type="evidence" value="ECO:0007669"/>
    <property type="project" value="UniProtKB-ARBA"/>
</dbReference>
<dbReference type="GO" id="GO:0010467">
    <property type="term" value="P:gene expression"/>
    <property type="evidence" value="ECO:0007669"/>
    <property type="project" value="UniProtKB-ARBA"/>
</dbReference>
<dbReference type="GO" id="GO:0000981">
    <property type="term" value="F:DNA-binding transcription factor activity, RNA polymerase II-specific"/>
    <property type="evidence" value="ECO:0007669"/>
    <property type="project" value="TreeGrafter"/>
</dbReference>
<keyword evidence="14" id="KW-0010">Activator</keyword>
<dbReference type="EMBL" id="JBCEZU010000001">
    <property type="protein sequence ID" value="KAK9542771.1"/>
    <property type="molecule type" value="Genomic_DNA"/>
</dbReference>
<dbReference type="PROSITE" id="PS50254">
    <property type="entry name" value="REL_2"/>
    <property type="match status" value="1"/>
</dbReference>
<feature type="compositionally biased region" description="Polar residues" evidence="22">
    <location>
        <begin position="271"/>
        <end position="298"/>
    </location>
</feature>
<dbReference type="GO" id="GO:0005667">
    <property type="term" value="C:transcription regulator complex"/>
    <property type="evidence" value="ECO:0007669"/>
    <property type="project" value="TreeGrafter"/>
</dbReference>
<feature type="compositionally biased region" description="Polar residues" evidence="22">
    <location>
        <begin position="876"/>
        <end position="893"/>
    </location>
</feature>